<dbReference type="InterPro" id="IPR011013">
    <property type="entry name" value="Gal_mutarotase_sf_dom"/>
</dbReference>
<protein>
    <submittedName>
        <fullName evidence="5">Alpha-mannosidase</fullName>
    </submittedName>
</protein>
<dbReference type="InterPro" id="IPR011330">
    <property type="entry name" value="Glyco_hydro/deAcase_b/a-brl"/>
</dbReference>
<gene>
    <name evidence="5" type="ORF">GCM10018785_06710</name>
</gene>
<evidence type="ECO:0000256" key="2">
    <source>
        <dbReference type="ARBA" id="ARBA00022833"/>
    </source>
</evidence>
<dbReference type="InterPro" id="IPR050843">
    <property type="entry name" value="Glycosyl_Hydrlase_38"/>
</dbReference>
<feature type="region of interest" description="Disordered" evidence="3">
    <location>
        <begin position="591"/>
        <end position="616"/>
    </location>
</feature>
<organism evidence="5 6">
    <name type="scientific">Streptomyces longispororuber</name>
    <dbReference type="NCBI Taxonomy" id="68230"/>
    <lineage>
        <taxon>Bacteria</taxon>
        <taxon>Bacillati</taxon>
        <taxon>Actinomycetota</taxon>
        <taxon>Actinomycetes</taxon>
        <taxon>Kitasatosporales</taxon>
        <taxon>Streptomycetaceae</taxon>
        <taxon>Streptomyces</taxon>
    </lineage>
</organism>
<feature type="domain" description="Glycoside hydrolase family 38 N-terminal" evidence="4">
    <location>
        <begin position="129"/>
        <end position="426"/>
    </location>
</feature>
<reference evidence="5" key="2">
    <citation type="submission" date="2020-09" db="EMBL/GenBank/DDBJ databases">
        <authorList>
            <person name="Sun Q."/>
            <person name="Ohkuma M."/>
        </authorList>
    </citation>
    <scope>NUCLEOTIDE SEQUENCE</scope>
    <source>
        <strain evidence="5">JCM 4784</strain>
    </source>
</reference>
<keyword evidence="2" id="KW-0862">Zinc</keyword>
<dbReference type="PANTHER" id="PTHR11607:SF3">
    <property type="entry name" value="LYSOSOMAL ALPHA-MANNOSIDASE"/>
    <property type="match status" value="1"/>
</dbReference>
<dbReference type="GO" id="GO:0030246">
    <property type="term" value="F:carbohydrate binding"/>
    <property type="evidence" value="ECO:0007669"/>
    <property type="project" value="InterPro"/>
</dbReference>
<feature type="region of interest" description="Disordered" evidence="3">
    <location>
        <begin position="673"/>
        <end position="707"/>
    </location>
</feature>
<keyword evidence="6" id="KW-1185">Reference proteome</keyword>
<evidence type="ECO:0000256" key="1">
    <source>
        <dbReference type="ARBA" id="ARBA00001947"/>
    </source>
</evidence>
<dbReference type="GO" id="GO:0006013">
    <property type="term" value="P:mannose metabolic process"/>
    <property type="evidence" value="ECO:0007669"/>
    <property type="project" value="InterPro"/>
</dbReference>
<comment type="caution">
    <text evidence="5">The sequence shown here is derived from an EMBL/GenBank/DDBJ whole genome shotgun (WGS) entry which is preliminary data.</text>
</comment>
<dbReference type="EMBL" id="BNBT01000005">
    <property type="protein sequence ID" value="GHE39703.1"/>
    <property type="molecule type" value="Genomic_DNA"/>
</dbReference>
<evidence type="ECO:0000313" key="5">
    <source>
        <dbReference type="EMBL" id="GHE39703.1"/>
    </source>
</evidence>
<reference evidence="5" key="1">
    <citation type="journal article" date="2014" name="Int. J. Syst. Evol. Microbiol.">
        <title>Complete genome sequence of Corynebacterium casei LMG S-19264T (=DSM 44701T), isolated from a smear-ripened cheese.</title>
        <authorList>
            <consortium name="US DOE Joint Genome Institute (JGI-PGF)"/>
            <person name="Walter F."/>
            <person name="Albersmeier A."/>
            <person name="Kalinowski J."/>
            <person name="Ruckert C."/>
        </authorList>
    </citation>
    <scope>NUCLEOTIDE SEQUENCE</scope>
    <source>
        <strain evidence="5">JCM 4784</strain>
    </source>
</reference>
<sequence>MTTRALVRTTDWDNDRVRAALRSGVVTAEGTLGGTALRLTEEPLLRHAADGTLLQSLRVDPVNGTDVPRELEVRTESGTAVRAERAPGPGGGVRLLVPAVEAPTRLTVGLPGAAADGIGARLTPQRRWTVHLVHHSHLDIGYTDPQGQVLAEHLSFLDSCLELTRATDDWPPDSRFRWCVESLWSFRQWADARPAEQVEELMRRVREGRIELTALPFNLHTETCSTDELHELLRLAHDVRARHGVALTAAMQTDVPGAVVGLVDALAQAGVRYLSVAHNWAGRSVPHLVGGEKLPRLFRWRGPSGNSVLVWVTDTPHGLAYMEGPLLGFDTAYADVDDLLPAYLTALATRPYPYDGGIFGWAVDRAEVKREPYPWDVLHLRVQGKFGDNAPPRRVIADTVRRWNDTWAHPRLRLSRNEDFFRDAEARLGDGIRTFEGDWADWWVDGVGAGARPLALARTAQAEVADAQTIGAFASFLDATGAEDDTRDAAGVYEAVSLFDEHTWGAGDPWTHGDEGGHSGEHQWHWKYGQALRAHDDGRSLLHRAGARLGQRLAAADGAVATYHVVNTCSWPRTDVVRIFLPESTAPLDRRVSVHDARDGHRLDHEERPQTNDDHRDAGRFLLVRVDDVPSAGTVRLDVRAETVRADTVRDGARRDGIVRDGAVRDGAVRDERPGAPAAVKAATGWNPTGSHEREDPAESAARAAAHPDPTLLENEYLAVRVDLAHACVASVVDKATGRDLVRPHAITGFNAYIHDSYTTAGAFNHNSSRTTASERLEHLGRRAVAPPAALVARRSTAVAESVTYETRPLGANRLRVTLTLPCGVARLDIENRLDKDRTLGKESAYFAFPFAVEDPVVRMEASGGVTGTGLPVVPGSAPHMRAVRRWVTLERDGHAVAWATQDAPLVQFGNIALPYAPFPKTLGHDEPATVFSWIHNNLWDTNFPSEQGFEFTFRYSVACGPTATGLGTRTAAAWSRPLRAVRARGARGDAPVSHCFLTLDDPRLRLVGATTPRAGETLLRLQSFAEERVTCRLRLGFAARAAYRAGYLGGRGERLPLAGGEVSVAVPALGTAAVLLERP</sequence>
<dbReference type="PANTHER" id="PTHR11607">
    <property type="entry name" value="ALPHA-MANNOSIDASE"/>
    <property type="match status" value="1"/>
</dbReference>
<dbReference type="CDD" id="cd10791">
    <property type="entry name" value="GH38N_AMII_like_1"/>
    <property type="match status" value="1"/>
</dbReference>
<dbReference type="GO" id="GO:0004559">
    <property type="term" value="F:alpha-mannosidase activity"/>
    <property type="evidence" value="ECO:0007669"/>
    <property type="project" value="InterPro"/>
</dbReference>
<dbReference type="AlphaFoldDB" id="A0A919DG67"/>
<dbReference type="SUPFAM" id="SSF74650">
    <property type="entry name" value="Galactose mutarotase-like"/>
    <property type="match status" value="1"/>
</dbReference>
<dbReference type="SUPFAM" id="SSF88713">
    <property type="entry name" value="Glycoside hydrolase/deacetylase"/>
    <property type="match status" value="1"/>
</dbReference>
<dbReference type="Proteomes" id="UP000608024">
    <property type="component" value="Unassembled WGS sequence"/>
</dbReference>
<dbReference type="Gene3D" id="3.20.110.10">
    <property type="entry name" value="Glycoside hydrolase 38, N terminal domain"/>
    <property type="match status" value="1"/>
</dbReference>
<dbReference type="InterPro" id="IPR027291">
    <property type="entry name" value="Glyco_hydro_38_N_sf"/>
</dbReference>
<dbReference type="Pfam" id="PF01074">
    <property type="entry name" value="Glyco_hydro_38N"/>
    <property type="match status" value="1"/>
</dbReference>
<evidence type="ECO:0000259" key="4">
    <source>
        <dbReference type="Pfam" id="PF01074"/>
    </source>
</evidence>
<evidence type="ECO:0000256" key="3">
    <source>
        <dbReference type="SAM" id="MobiDB-lite"/>
    </source>
</evidence>
<dbReference type="InterPro" id="IPR000602">
    <property type="entry name" value="Glyco_hydro_38_N"/>
</dbReference>
<dbReference type="RefSeq" id="WP_190134272.1">
    <property type="nucleotide sequence ID" value="NZ_BNBT01000005.1"/>
</dbReference>
<comment type="cofactor">
    <cofactor evidence="1">
        <name>Zn(2+)</name>
        <dbReference type="ChEBI" id="CHEBI:29105"/>
    </cofactor>
</comment>
<evidence type="ECO:0000313" key="6">
    <source>
        <dbReference type="Proteomes" id="UP000608024"/>
    </source>
</evidence>
<name>A0A919DG67_9ACTN</name>
<proteinExistence type="predicted"/>
<accession>A0A919DG67</accession>